<comment type="caution">
    <text evidence="4">The sequence shown here is derived from an EMBL/GenBank/DDBJ whole genome shotgun (WGS) entry which is preliminary data.</text>
</comment>
<dbReference type="PANTHER" id="PTHR33667">
    <property type="entry name" value="SI:DKEY-57N24.6"/>
    <property type="match status" value="1"/>
</dbReference>
<feature type="region of interest" description="Disordered" evidence="1">
    <location>
        <begin position="20"/>
        <end position="56"/>
    </location>
</feature>
<feature type="region of interest" description="Disordered" evidence="1">
    <location>
        <begin position="279"/>
        <end position="326"/>
    </location>
</feature>
<accession>A0A8K0D6L0</accession>
<keyword evidence="5" id="KW-1185">Reference proteome</keyword>
<feature type="compositionally biased region" description="Basic and acidic residues" evidence="1">
    <location>
        <begin position="20"/>
        <end position="40"/>
    </location>
</feature>
<feature type="chain" id="PRO_5035452347" description="DUF4550 domain-containing protein" evidence="2">
    <location>
        <begin position="21"/>
        <end position="836"/>
    </location>
</feature>
<dbReference type="PANTHER" id="PTHR33667:SF7">
    <property type="entry name" value="RIKEN CDNA 1810020O05 GENE"/>
    <property type="match status" value="1"/>
</dbReference>
<evidence type="ECO:0000256" key="1">
    <source>
        <dbReference type="SAM" id="MobiDB-lite"/>
    </source>
</evidence>
<feature type="compositionally biased region" description="Basic and acidic residues" evidence="1">
    <location>
        <begin position="285"/>
        <end position="310"/>
    </location>
</feature>
<name>A0A8K0D6L0_IGNLU</name>
<feature type="compositionally biased region" description="Basic residues" evidence="1">
    <location>
        <begin position="41"/>
        <end position="53"/>
    </location>
</feature>
<protein>
    <recommendedName>
        <fullName evidence="3">DUF4550 domain-containing protein</fullName>
    </recommendedName>
</protein>
<dbReference type="AlphaFoldDB" id="A0A8K0D6L0"/>
<dbReference type="EMBL" id="VTPC01003865">
    <property type="protein sequence ID" value="KAF2897906.1"/>
    <property type="molecule type" value="Genomic_DNA"/>
</dbReference>
<evidence type="ECO:0000256" key="2">
    <source>
        <dbReference type="SAM" id="SignalP"/>
    </source>
</evidence>
<sequence>MIKFRISILLGFSLLPKLEDKNEGKGKKENKGKEKKEKNTKPSKKGKDSKKNKKEVVEVKVEKPKNLIEVGNPVGFSHIEYELIPGRPKYQIDVICWGPIAKVFSSDGEITLKTFVKNEIAWVPVCVEHVLNHLSDVEVFKLHSHLVNYTICTNKKKLGNRAKSENTKAFFIREEDIDSSQKFTEAYNTNPNLEKCEDEKDKRIKDLNKEIKNIVWECADVPGTQHYDEIVTRLQFLSDPLHYFQVNKIIDLIINGKEVECKDLVPVCPRPLTDADISKQTALEEESKKRGNISRKEPNLKKSGKESNTKKEKKNKKEKKEKPQSTDTLKIVIPGEVFYTDPNISIYDLKTTSSVLTHGFILTTAEQLLSRLQKYSFNPLIIKIKKLSNLPVDLLAKHRFKGIYVYYSVPYIAQCSTIEKPLAKNIRFNEAHAYFTKLVPKLKLLEFMQSQRLRVEIRGVREETENSTEANLFGYEEEDKHISKRLTARQCLYNLKSNKQPGTVTLAVACYNLSSLIAPTWDFLENVSCHHPDNMTFQNVTSMYENFKLVDAITVNEINLGLEFQPKSMSPLNESLLLNYGTTLKLEAYLNAPHNAFLEVHTFPDIYRRLFIIINYEEVAMTLLNEVMLHNQDILGPEIIVSNFLKCNTGANVDATKSNSQKSSQSSVFYAEALTGFMIDNGSTYAFFLEGIANGFIRDIWNQIMDAHHHILKTFYNSDFCFEKRLYTEFFKFGGIYTINLKLPLEQILNQCGIYLEGNVPIPCWQALKKLSLLFKCASLCAMNQYCMFPTPSQLMSLDIEFGVSLKWKMEKNSETEKPLEKTESFGQLSDIFVCY</sequence>
<evidence type="ECO:0000313" key="5">
    <source>
        <dbReference type="Proteomes" id="UP000801492"/>
    </source>
</evidence>
<evidence type="ECO:0000313" key="4">
    <source>
        <dbReference type="EMBL" id="KAF2897906.1"/>
    </source>
</evidence>
<evidence type="ECO:0000259" key="3">
    <source>
        <dbReference type="Pfam" id="PF15084"/>
    </source>
</evidence>
<gene>
    <name evidence="4" type="ORF">ILUMI_08276</name>
</gene>
<dbReference type="InterPro" id="IPR027876">
    <property type="entry name" value="DUF4550"/>
</dbReference>
<dbReference type="Proteomes" id="UP000801492">
    <property type="component" value="Unassembled WGS sequence"/>
</dbReference>
<proteinExistence type="predicted"/>
<reference evidence="4" key="1">
    <citation type="submission" date="2019-08" db="EMBL/GenBank/DDBJ databases">
        <title>The genome of the North American firefly Photinus pyralis.</title>
        <authorList>
            <consortium name="Photinus pyralis genome working group"/>
            <person name="Fallon T.R."/>
            <person name="Sander Lower S.E."/>
            <person name="Weng J.-K."/>
        </authorList>
    </citation>
    <scope>NUCLEOTIDE SEQUENCE</scope>
    <source>
        <strain evidence="4">TRF0915ILg1</strain>
        <tissue evidence="4">Whole body</tissue>
    </source>
</reference>
<dbReference type="Pfam" id="PF15084">
    <property type="entry name" value="DUF4550"/>
    <property type="match status" value="1"/>
</dbReference>
<organism evidence="4 5">
    <name type="scientific">Ignelater luminosus</name>
    <name type="common">Cucubano</name>
    <name type="synonym">Pyrophorus luminosus</name>
    <dbReference type="NCBI Taxonomy" id="2038154"/>
    <lineage>
        <taxon>Eukaryota</taxon>
        <taxon>Metazoa</taxon>
        <taxon>Ecdysozoa</taxon>
        <taxon>Arthropoda</taxon>
        <taxon>Hexapoda</taxon>
        <taxon>Insecta</taxon>
        <taxon>Pterygota</taxon>
        <taxon>Neoptera</taxon>
        <taxon>Endopterygota</taxon>
        <taxon>Coleoptera</taxon>
        <taxon>Polyphaga</taxon>
        <taxon>Elateriformia</taxon>
        <taxon>Elateroidea</taxon>
        <taxon>Elateridae</taxon>
        <taxon>Agrypninae</taxon>
        <taxon>Pyrophorini</taxon>
        <taxon>Ignelater</taxon>
    </lineage>
</organism>
<feature type="domain" description="DUF4550" evidence="3">
    <location>
        <begin position="76"/>
        <end position="168"/>
    </location>
</feature>
<feature type="signal peptide" evidence="2">
    <location>
        <begin position="1"/>
        <end position="20"/>
    </location>
</feature>
<dbReference type="OrthoDB" id="188352at2759"/>
<keyword evidence="2" id="KW-0732">Signal</keyword>